<organism evidence="2 3">
    <name type="scientific">Massilia suwonensis</name>
    <dbReference type="NCBI Taxonomy" id="648895"/>
    <lineage>
        <taxon>Bacteria</taxon>
        <taxon>Pseudomonadati</taxon>
        <taxon>Pseudomonadota</taxon>
        <taxon>Betaproteobacteria</taxon>
        <taxon>Burkholderiales</taxon>
        <taxon>Oxalobacteraceae</taxon>
        <taxon>Telluria group</taxon>
        <taxon>Massilia</taxon>
    </lineage>
</organism>
<dbReference type="GO" id="GO:0004314">
    <property type="term" value="F:[acyl-carrier-protein] S-malonyltransferase activity"/>
    <property type="evidence" value="ECO:0007669"/>
    <property type="project" value="UniProtKB-EC"/>
</dbReference>
<gene>
    <name evidence="2" type="ORF">ACFPQ5_22260</name>
</gene>
<dbReference type="EC" id="2.3.1.39" evidence="2"/>
<dbReference type="PANTHER" id="PTHR42681">
    <property type="entry name" value="MALONYL-COA-ACYL CARRIER PROTEIN TRANSACYLASE, MITOCHONDRIAL"/>
    <property type="match status" value="1"/>
</dbReference>
<dbReference type="SMART" id="SM00827">
    <property type="entry name" value="PKS_AT"/>
    <property type="match status" value="1"/>
</dbReference>
<evidence type="ECO:0000313" key="3">
    <source>
        <dbReference type="Proteomes" id="UP001596101"/>
    </source>
</evidence>
<protein>
    <submittedName>
        <fullName evidence="2">ACP S-malonyltransferase</fullName>
        <ecNumber evidence="2">2.3.1.39</ecNumber>
    </submittedName>
</protein>
<dbReference type="InterPro" id="IPR016035">
    <property type="entry name" value="Acyl_Trfase/lysoPLipase"/>
</dbReference>
<keyword evidence="2" id="KW-0012">Acyltransferase</keyword>
<dbReference type="Proteomes" id="UP001596101">
    <property type="component" value="Unassembled WGS sequence"/>
</dbReference>
<keyword evidence="3" id="KW-1185">Reference proteome</keyword>
<dbReference type="RefSeq" id="WP_379760919.1">
    <property type="nucleotide sequence ID" value="NZ_JBHSMR010000014.1"/>
</dbReference>
<dbReference type="Pfam" id="PF00698">
    <property type="entry name" value="Acyl_transf_1"/>
    <property type="match status" value="1"/>
</dbReference>
<dbReference type="SUPFAM" id="SSF52151">
    <property type="entry name" value="FabD/lysophospholipase-like"/>
    <property type="match status" value="1"/>
</dbReference>
<evidence type="ECO:0000259" key="1">
    <source>
        <dbReference type="SMART" id="SM00827"/>
    </source>
</evidence>
<dbReference type="InterPro" id="IPR014043">
    <property type="entry name" value="Acyl_transferase_dom"/>
</dbReference>
<reference evidence="3" key="1">
    <citation type="journal article" date="2019" name="Int. J. Syst. Evol. Microbiol.">
        <title>The Global Catalogue of Microorganisms (GCM) 10K type strain sequencing project: providing services to taxonomists for standard genome sequencing and annotation.</title>
        <authorList>
            <consortium name="The Broad Institute Genomics Platform"/>
            <consortium name="The Broad Institute Genome Sequencing Center for Infectious Disease"/>
            <person name="Wu L."/>
            <person name="Ma J."/>
        </authorList>
    </citation>
    <scope>NUCLEOTIDE SEQUENCE [LARGE SCALE GENOMIC DNA]</scope>
    <source>
        <strain evidence="3">CCUG 43111</strain>
    </source>
</reference>
<dbReference type="PANTHER" id="PTHR42681:SF6">
    <property type="entry name" value="BLL0263 PROTEIN"/>
    <property type="match status" value="1"/>
</dbReference>
<comment type="caution">
    <text evidence="2">The sequence shown here is derived from an EMBL/GenBank/DDBJ whole genome shotgun (WGS) entry which is preliminary data.</text>
</comment>
<sequence>MHSRLALLCPGQGAQGPAMFDFARLDPAAGAALYAWLAGAGLDLPVEAILADEGLLFANRYAQPLMVAATLANWMALGPDLPAPNIVAGYSIGELSAYGVAGALRPEDAVTLAAQRARLMDGCLAATPRQALIALSGLPIRVAAEMARAFGFAVAIETGEDSLIAGGEHDTHTALAQAIEAAGGRASLLPVTVASHTPFMAKAVGPFAALLRQQPLGEPAVPVVSGITAEPIGVAERAVEHLSRQLAEPIRWKDGMDALVEAGVTVALELGPGAALTRMLSARHPQIACRSIADFRSPAGVRAWLSRHVE</sequence>
<dbReference type="Gene3D" id="3.30.70.250">
    <property type="entry name" value="Malonyl-CoA ACP transacylase, ACP-binding"/>
    <property type="match status" value="1"/>
</dbReference>
<evidence type="ECO:0000313" key="2">
    <source>
        <dbReference type="EMBL" id="MFC5480937.1"/>
    </source>
</evidence>
<keyword evidence="2" id="KW-0808">Transferase</keyword>
<dbReference type="InterPro" id="IPR001227">
    <property type="entry name" value="Ac_transferase_dom_sf"/>
</dbReference>
<dbReference type="Gene3D" id="3.40.366.10">
    <property type="entry name" value="Malonyl-Coenzyme A Acyl Carrier Protein, domain 2"/>
    <property type="match status" value="1"/>
</dbReference>
<feature type="domain" description="Malonyl-CoA:ACP transacylase (MAT)" evidence="1">
    <location>
        <begin position="8"/>
        <end position="304"/>
    </location>
</feature>
<dbReference type="EMBL" id="JBHSMR010000014">
    <property type="protein sequence ID" value="MFC5480937.1"/>
    <property type="molecule type" value="Genomic_DNA"/>
</dbReference>
<name>A0ABW0MVB4_9BURK</name>
<dbReference type="InterPro" id="IPR050858">
    <property type="entry name" value="Mal-CoA-ACP_Trans/PKS_FabD"/>
</dbReference>
<proteinExistence type="predicted"/>
<accession>A0ABW0MVB4</accession>